<protein>
    <recommendedName>
        <fullName evidence="5">Chromosome partition protein Smc</fullName>
    </recommendedName>
</protein>
<dbReference type="Gene3D" id="1.10.287.1490">
    <property type="match status" value="1"/>
</dbReference>
<accession>A0ABP5ZP01</accession>
<evidence type="ECO:0008006" key="5">
    <source>
        <dbReference type="Google" id="ProtNLM"/>
    </source>
</evidence>
<feature type="region of interest" description="Disordered" evidence="2">
    <location>
        <begin position="210"/>
        <end position="231"/>
    </location>
</feature>
<organism evidence="3 4">
    <name type="scientific">Streptomyces thermolineatus</name>
    <dbReference type="NCBI Taxonomy" id="44033"/>
    <lineage>
        <taxon>Bacteria</taxon>
        <taxon>Bacillati</taxon>
        <taxon>Actinomycetota</taxon>
        <taxon>Actinomycetes</taxon>
        <taxon>Kitasatosporales</taxon>
        <taxon>Streptomycetaceae</taxon>
        <taxon>Streptomyces</taxon>
    </lineage>
</organism>
<gene>
    <name evidence="3" type="ORF">GCM10010406_41530</name>
</gene>
<dbReference type="Proteomes" id="UP001501358">
    <property type="component" value="Unassembled WGS sequence"/>
</dbReference>
<reference evidence="4" key="1">
    <citation type="journal article" date="2019" name="Int. J. Syst. Evol. Microbiol.">
        <title>The Global Catalogue of Microorganisms (GCM) 10K type strain sequencing project: providing services to taxonomists for standard genome sequencing and annotation.</title>
        <authorList>
            <consortium name="The Broad Institute Genomics Platform"/>
            <consortium name="The Broad Institute Genome Sequencing Center for Infectious Disease"/>
            <person name="Wu L."/>
            <person name="Ma J."/>
        </authorList>
    </citation>
    <scope>NUCLEOTIDE SEQUENCE [LARGE SCALE GENOMIC DNA]</scope>
    <source>
        <strain evidence="4">JCM 6307</strain>
    </source>
</reference>
<evidence type="ECO:0000256" key="1">
    <source>
        <dbReference type="SAM" id="Coils"/>
    </source>
</evidence>
<keyword evidence="1" id="KW-0175">Coiled coil</keyword>
<proteinExistence type="predicted"/>
<feature type="coiled-coil region" evidence="1">
    <location>
        <begin position="35"/>
        <end position="115"/>
    </location>
</feature>
<sequence>MSGYDSLSVGEEHGRRIDALKRSQDTFERNTDYALSNLKSKLSDVEETVERLEDHERSTMRRFDTLEADLQEAKETAEARSDELEESITATEKGLERLTTRVSALERHLRQAEGAVVVDLDVDRGGKLRGLGLAVEEGLAASEALLSAHRRNVLQLRITQYQQARQALAGHRSTVLDAAAVLASTTAGDPRRKKAEQAFTTAAAEAQKGGERIGRLAESAQGAQAEQAADDARRAKSAAVIEAGQRAHTQLRVRLRSRLSDALTGTDLLPVWFTTALGPMAPPRRAEEWLETALDVLSYRVTYQVTDPVLALGSAPDASEAPRRAARFNELKRDLSDWG</sequence>
<evidence type="ECO:0000256" key="2">
    <source>
        <dbReference type="SAM" id="MobiDB-lite"/>
    </source>
</evidence>
<name>A0ABP5ZP01_9ACTN</name>
<evidence type="ECO:0000313" key="4">
    <source>
        <dbReference type="Proteomes" id="UP001501358"/>
    </source>
</evidence>
<evidence type="ECO:0000313" key="3">
    <source>
        <dbReference type="EMBL" id="GAA2500711.1"/>
    </source>
</evidence>
<keyword evidence="4" id="KW-1185">Reference proteome</keyword>
<dbReference type="SUPFAM" id="SSF57997">
    <property type="entry name" value="Tropomyosin"/>
    <property type="match status" value="1"/>
</dbReference>
<feature type="compositionally biased region" description="Low complexity" evidence="2">
    <location>
        <begin position="217"/>
        <end position="227"/>
    </location>
</feature>
<dbReference type="RefSeq" id="WP_344384695.1">
    <property type="nucleotide sequence ID" value="NZ_BAAATA010000028.1"/>
</dbReference>
<dbReference type="EMBL" id="BAAATA010000028">
    <property type="protein sequence ID" value="GAA2500711.1"/>
    <property type="molecule type" value="Genomic_DNA"/>
</dbReference>
<comment type="caution">
    <text evidence="3">The sequence shown here is derived from an EMBL/GenBank/DDBJ whole genome shotgun (WGS) entry which is preliminary data.</text>
</comment>